<evidence type="ECO:0000313" key="6">
    <source>
        <dbReference type="Proteomes" id="UP000423396"/>
    </source>
</evidence>
<dbReference type="GO" id="GO:0032259">
    <property type="term" value="P:methylation"/>
    <property type="evidence" value="ECO:0007669"/>
    <property type="project" value="UniProtKB-KW"/>
</dbReference>
<keyword evidence="1" id="KW-0489">Methyltransferase</keyword>
<accession>A0A650CQW2</accession>
<dbReference type="InterPro" id="IPR029063">
    <property type="entry name" value="SAM-dependent_MTases_sf"/>
</dbReference>
<dbReference type="RefSeq" id="WP_156007683.1">
    <property type="nucleotide sequence ID" value="NZ_CP045483.1"/>
</dbReference>
<name>A0A650CQW2_9CREN</name>
<dbReference type="PANTHER" id="PTHR13610:SF11">
    <property type="entry name" value="METHYLTRANSFERASE DOMAIN-CONTAINING PROTEIN"/>
    <property type="match status" value="1"/>
</dbReference>
<sequence length="155" mass="17461">MLVPFVPTPYEVAREMLRCVKAGKNDVVLDLGAGIGNILKIAKEEFNVKLAVGVEIDRKLCREAYKNNNREFEIICGDMLTLAPILLPKADILVSYLSTRTNELLEPLIIQNGKKGLRIASNDFQYPNLRLVEKRRVTAEGILGPTEHTIYCYEL</sequence>
<dbReference type="Pfam" id="PF08123">
    <property type="entry name" value="DOT1"/>
    <property type="match status" value="1"/>
</dbReference>
<protein>
    <recommendedName>
        <fullName evidence="4">DOT1 domain-containing protein</fullName>
    </recommendedName>
</protein>
<dbReference type="Gene3D" id="3.40.50.150">
    <property type="entry name" value="Vaccinia Virus protein VP39"/>
    <property type="match status" value="1"/>
</dbReference>
<dbReference type="EMBL" id="CP045483">
    <property type="protein sequence ID" value="QGR20234.1"/>
    <property type="molecule type" value="Genomic_DNA"/>
</dbReference>
<keyword evidence="3" id="KW-0949">S-adenosyl-L-methionine</keyword>
<evidence type="ECO:0000256" key="1">
    <source>
        <dbReference type="ARBA" id="ARBA00022603"/>
    </source>
</evidence>
<dbReference type="KEGG" id="sazo:D1868_09715"/>
<keyword evidence="6" id="KW-1185">Reference proteome</keyword>
<evidence type="ECO:0000259" key="4">
    <source>
        <dbReference type="Pfam" id="PF08123"/>
    </source>
</evidence>
<dbReference type="InterPro" id="IPR026170">
    <property type="entry name" value="FAM173A/B"/>
</dbReference>
<evidence type="ECO:0000313" key="5">
    <source>
        <dbReference type="EMBL" id="QGR20234.1"/>
    </source>
</evidence>
<keyword evidence="2" id="KW-0808">Transferase</keyword>
<dbReference type="CDD" id="cd02440">
    <property type="entry name" value="AdoMet_MTases"/>
    <property type="match status" value="1"/>
</dbReference>
<gene>
    <name evidence="5" type="ORF">D1868_09715</name>
</gene>
<proteinExistence type="predicted"/>
<feature type="domain" description="DOT1" evidence="4">
    <location>
        <begin position="11"/>
        <end position="73"/>
    </location>
</feature>
<evidence type="ECO:0000256" key="2">
    <source>
        <dbReference type="ARBA" id="ARBA00022679"/>
    </source>
</evidence>
<evidence type="ECO:0000256" key="3">
    <source>
        <dbReference type="ARBA" id="ARBA00022691"/>
    </source>
</evidence>
<organism evidence="5 6">
    <name type="scientific">Stygiolobus azoricus</name>
    <dbReference type="NCBI Taxonomy" id="41675"/>
    <lineage>
        <taxon>Archaea</taxon>
        <taxon>Thermoproteota</taxon>
        <taxon>Thermoprotei</taxon>
        <taxon>Sulfolobales</taxon>
        <taxon>Sulfolobaceae</taxon>
        <taxon>Stygiolobus</taxon>
    </lineage>
</organism>
<dbReference type="InterPro" id="IPR025789">
    <property type="entry name" value="DOT1_dom"/>
</dbReference>
<dbReference type="OrthoDB" id="6027at2157"/>
<dbReference type="AlphaFoldDB" id="A0A650CQW2"/>
<reference evidence="5 6" key="1">
    <citation type="submission" date="2019-10" db="EMBL/GenBank/DDBJ databases">
        <title>Genome Sequences from Six Type Strain Members of the Archaeal Family Sulfolobaceae: Acidianus ambivalens, Acidianus infernus, Metallosphaera prunae, Stygiolobus azoricus, Sulfolobus metallicus, and Sulfurisphaera ohwakuensis.</title>
        <authorList>
            <person name="Counts J.A."/>
            <person name="Kelly R.M."/>
        </authorList>
    </citation>
    <scope>NUCLEOTIDE SEQUENCE [LARGE SCALE GENOMIC DNA]</scope>
    <source>
        <strain evidence="5 6">FC6</strain>
    </source>
</reference>
<dbReference type="GeneID" id="42799347"/>
<dbReference type="PANTHER" id="PTHR13610">
    <property type="entry name" value="METHYLTRANSFERASE DOMAIN-CONTAINING PROTEIN"/>
    <property type="match status" value="1"/>
</dbReference>
<dbReference type="Proteomes" id="UP000423396">
    <property type="component" value="Chromosome"/>
</dbReference>
<dbReference type="GO" id="GO:0031151">
    <property type="term" value="F:histone H3K79 methyltransferase activity"/>
    <property type="evidence" value="ECO:0007669"/>
    <property type="project" value="InterPro"/>
</dbReference>
<dbReference type="SUPFAM" id="SSF53335">
    <property type="entry name" value="S-adenosyl-L-methionine-dependent methyltransferases"/>
    <property type="match status" value="1"/>
</dbReference>